<gene>
    <name evidence="1" type="ORF">ACD_49C00075G0008</name>
</gene>
<sequence length="109" mass="12254">MIIKIFWNNTDAKKLISITQESLDELWLSEFIKAESVDNAEYAKELSITKDSAFCIEEEAIWFKDVIFEWIVPEKAEITSLLMSIIWWGEDEGCSSGGCGWCGSSGSCG</sequence>
<protein>
    <submittedName>
        <fullName evidence="1">Uncharacterized protein</fullName>
    </submittedName>
</protein>
<evidence type="ECO:0000313" key="1">
    <source>
        <dbReference type="EMBL" id="EKD65921.1"/>
    </source>
</evidence>
<reference evidence="1" key="1">
    <citation type="journal article" date="2012" name="Science">
        <title>Fermentation, hydrogen, and sulfur metabolism in multiple uncultivated bacterial phyla.</title>
        <authorList>
            <person name="Wrighton K.C."/>
            <person name="Thomas B.C."/>
            <person name="Sharon I."/>
            <person name="Miller C.S."/>
            <person name="Castelle C.J."/>
            <person name="VerBerkmoes N.C."/>
            <person name="Wilkins M.J."/>
            <person name="Hettich R.L."/>
            <person name="Lipton M.S."/>
            <person name="Williams K.H."/>
            <person name="Long P.E."/>
            <person name="Banfield J.F."/>
        </authorList>
    </citation>
    <scope>NUCLEOTIDE SEQUENCE [LARGE SCALE GENOMIC DNA]</scope>
</reference>
<proteinExistence type="predicted"/>
<accession>K2AW36</accession>
<name>K2AW36_9BACT</name>
<dbReference type="AlphaFoldDB" id="K2AW36"/>
<comment type="caution">
    <text evidence="1">The sequence shown here is derived from an EMBL/GenBank/DDBJ whole genome shotgun (WGS) entry which is preliminary data.</text>
</comment>
<dbReference type="EMBL" id="AMFJ01021661">
    <property type="protein sequence ID" value="EKD65921.1"/>
    <property type="molecule type" value="Genomic_DNA"/>
</dbReference>
<organism evidence="1">
    <name type="scientific">uncultured bacterium</name>
    <name type="common">gcode 4</name>
    <dbReference type="NCBI Taxonomy" id="1234023"/>
    <lineage>
        <taxon>Bacteria</taxon>
        <taxon>environmental samples</taxon>
    </lineage>
</organism>